<dbReference type="Proteomes" id="UP000473525">
    <property type="component" value="Unassembled WGS sequence"/>
</dbReference>
<protein>
    <recommendedName>
        <fullName evidence="4">FlgD Ig-like domain-containing protein</fullName>
    </recommendedName>
</protein>
<reference evidence="2 3" key="1">
    <citation type="submission" date="2019-12" db="EMBL/GenBank/DDBJ databases">
        <authorList>
            <person name="Huq M.A."/>
        </authorList>
    </citation>
    <scope>NUCLEOTIDE SEQUENCE [LARGE SCALE GENOMIC DNA]</scope>
    <source>
        <strain evidence="2 3">MAH-18</strain>
    </source>
</reference>
<evidence type="ECO:0008006" key="4">
    <source>
        <dbReference type="Google" id="ProtNLM"/>
    </source>
</evidence>
<organism evidence="2 3">
    <name type="scientific">Nocardioides agri</name>
    <dbReference type="NCBI Taxonomy" id="2682843"/>
    <lineage>
        <taxon>Bacteria</taxon>
        <taxon>Bacillati</taxon>
        <taxon>Actinomycetota</taxon>
        <taxon>Actinomycetes</taxon>
        <taxon>Propionibacteriales</taxon>
        <taxon>Nocardioidaceae</taxon>
        <taxon>Nocardioides</taxon>
    </lineage>
</organism>
<dbReference type="RefSeq" id="WP_157346660.1">
    <property type="nucleotide sequence ID" value="NZ_WSEK01000005.1"/>
</dbReference>
<dbReference type="EMBL" id="WSEK01000005">
    <property type="protein sequence ID" value="MVQ51678.1"/>
    <property type="molecule type" value="Genomic_DNA"/>
</dbReference>
<evidence type="ECO:0000313" key="3">
    <source>
        <dbReference type="Proteomes" id="UP000473525"/>
    </source>
</evidence>
<dbReference type="AlphaFoldDB" id="A0A6L6XX71"/>
<comment type="caution">
    <text evidence="2">The sequence shown here is derived from an EMBL/GenBank/DDBJ whole genome shotgun (WGS) entry which is preliminary data.</text>
</comment>
<gene>
    <name evidence="2" type="ORF">GON03_21065</name>
</gene>
<feature type="signal peptide" evidence="1">
    <location>
        <begin position="1"/>
        <end position="26"/>
    </location>
</feature>
<evidence type="ECO:0000256" key="1">
    <source>
        <dbReference type="SAM" id="SignalP"/>
    </source>
</evidence>
<sequence>MRSSIKVVLVRAALVSGLVVSGLAVAPAGTAAPVRPVISIGHFRPTVSPDGDGYHDSLRVPIDLARRAFVTIRVRDVERGRTVRNGPLGGTQWDAPGRRVLTLGSLFTGVARPLPAGRYRLSVIARPYGDEQHPRTARATFTLHSGPVSLDVRTSTSAAAEGLRFAPGSGVRSRARIGYVLERRSRVTAVVAGHRIPLGAQPAGHHAWWWNGRIGGRAAAEGEHRVTLRARPVAPRSRAGAVTVRTVVDLTAPDPTLNVNRSTVYPAATVIEDSLRVGLDLPPGEVTSAQVRAVDEGRLTARLAPVEHECSWGDRGSPYYVACTLLTWDARTPSGPVAPGDYLLRLVVTDDVGNSRVVRRPVSVSAGQLVEQTGSVTWTGLSAPPATDPCFANGCGDYAPCASHPSERFAGGVSFRSDQAACPGTEFQSAVRDYGFTPPLTFGTTPFDRFRVVAVGGPTTPGDDDTAWVTARGGVSDSDGATLAADGSAATPWMLVRPDVELFSTSPRTRWSAGTSRPNRYDVATYTLEYTYYVPAG</sequence>
<evidence type="ECO:0000313" key="2">
    <source>
        <dbReference type="EMBL" id="MVQ51678.1"/>
    </source>
</evidence>
<keyword evidence="1" id="KW-0732">Signal</keyword>
<feature type="chain" id="PRO_5039628779" description="FlgD Ig-like domain-containing protein" evidence="1">
    <location>
        <begin position="27"/>
        <end position="537"/>
    </location>
</feature>
<name>A0A6L6XX71_9ACTN</name>
<keyword evidence="3" id="KW-1185">Reference proteome</keyword>
<proteinExistence type="predicted"/>
<accession>A0A6L6XX71</accession>